<accession>A0ABD0YRU3</accession>
<dbReference type="EMBL" id="JBFDAA010000009">
    <property type="protein sequence ID" value="KAL1129217.1"/>
    <property type="molecule type" value="Genomic_DNA"/>
</dbReference>
<reference evidence="2 3" key="1">
    <citation type="submission" date="2024-07" db="EMBL/GenBank/DDBJ databases">
        <title>Chromosome-level genome assembly of the water stick insect Ranatra chinensis (Heteroptera: Nepidae).</title>
        <authorList>
            <person name="Liu X."/>
        </authorList>
    </citation>
    <scope>NUCLEOTIDE SEQUENCE [LARGE SCALE GENOMIC DNA]</scope>
    <source>
        <strain evidence="2">Cailab_2021Rc</strain>
        <tissue evidence="2">Muscle</tissue>
    </source>
</reference>
<feature type="compositionally biased region" description="Polar residues" evidence="1">
    <location>
        <begin position="127"/>
        <end position="137"/>
    </location>
</feature>
<evidence type="ECO:0000313" key="3">
    <source>
        <dbReference type="Proteomes" id="UP001558652"/>
    </source>
</evidence>
<organism evidence="2 3">
    <name type="scientific">Ranatra chinensis</name>
    <dbReference type="NCBI Taxonomy" id="642074"/>
    <lineage>
        <taxon>Eukaryota</taxon>
        <taxon>Metazoa</taxon>
        <taxon>Ecdysozoa</taxon>
        <taxon>Arthropoda</taxon>
        <taxon>Hexapoda</taxon>
        <taxon>Insecta</taxon>
        <taxon>Pterygota</taxon>
        <taxon>Neoptera</taxon>
        <taxon>Paraneoptera</taxon>
        <taxon>Hemiptera</taxon>
        <taxon>Heteroptera</taxon>
        <taxon>Panheteroptera</taxon>
        <taxon>Nepomorpha</taxon>
        <taxon>Nepidae</taxon>
        <taxon>Ranatrinae</taxon>
        <taxon>Ranatra</taxon>
    </lineage>
</organism>
<evidence type="ECO:0000256" key="1">
    <source>
        <dbReference type="SAM" id="MobiDB-lite"/>
    </source>
</evidence>
<gene>
    <name evidence="2" type="ORF">AAG570_013746</name>
</gene>
<comment type="caution">
    <text evidence="2">The sequence shown here is derived from an EMBL/GenBank/DDBJ whole genome shotgun (WGS) entry which is preliminary data.</text>
</comment>
<proteinExistence type="predicted"/>
<keyword evidence="3" id="KW-1185">Reference proteome</keyword>
<name>A0ABD0YRU3_9HEMI</name>
<sequence>MPKPVVSFVREDQEESDRLKIEETVIRKCLAAVRQEYTRLQGEWLFLLEMFEEFTNAEEENNEAKTKRGHERLEKMYSTLKSMRKAKRRPMEIVEVGGVEDIKGMLAKARDNKIAALKQEQPPDVPGTSSTPDSGDQSAYFMHMLNELDEELHGGHVKCDYTENNVEHKVEMLSDYETDFNDFADMDFMANQ</sequence>
<evidence type="ECO:0000313" key="2">
    <source>
        <dbReference type="EMBL" id="KAL1129217.1"/>
    </source>
</evidence>
<dbReference type="AlphaFoldDB" id="A0ABD0YRU3"/>
<feature type="region of interest" description="Disordered" evidence="1">
    <location>
        <begin position="116"/>
        <end position="137"/>
    </location>
</feature>
<protein>
    <submittedName>
        <fullName evidence="2">Uncharacterized protein</fullName>
    </submittedName>
</protein>
<dbReference type="Proteomes" id="UP001558652">
    <property type="component" value="Unassembled WGS sequence"/>
</dbReference>